<proteinExistence type="predicted"/>
<dbReference type="OrthoDB" id="773132at2"/>
<feature type="signal peptide" evidence="1">
    <location>
        <begin position="1"/>
        <end position="24"/>
    </location>
</feature>
<name>A0A386HSV9_9BACT</name>
<feature type="chain" id="PRO_5017485447" evidence="1">
    <location>
        <begin position="25"/>
        <end position="128"/>
    </location>
</feature>
<dbReference type="AlphaFoldDB" id="A0A386HSV9"/>
<gene>
    <name evidence="2" type="ORF">D6B99_16455</name>
</gene>
<evidence type="ECO:0000313" key="3">
    <source>
        <dbReference type="Proteomes" id="UP000266118"/>
    </source>
</evidence>
<evidence type="ECO:0000313" key="2">
    <source>
        <dbReference type="EMBL" id="AYD49068.1"/>
    </source>
</evidence>
<dbReference type="EMBL" id="CP032489">
    <property type="protein sequence ID" value="AYD49068.1"/>
    <property type="molecule type" value="Genomic_DNA"/>
</dbReference>
<reference evidence="2 3" key="1">
    <citation type="submission" date="2018-09" db="EMBL/GenBank/DDBJ databases">
        <title>Arachidicoccus sp. nov., a bacterium isolated from soil.</title>
        <authorList>
            <person name="Weon H.-Y."/>
            <person name="Kwon S.-W."/>
            <person name="Lee S.A."/>
        </authorList>
    </citation>
    <scope>NUCLEOTIDE SEQUENCE [LARGE SCALE GENOMIC DNA]</scope>
    <source>
        <strain evidence="2 3">KIS59-12</strain>
    </source>
</reference>
<dbReference type="Proteomes" id="UP000266118">
    <property type="component" value="Chromosome"/>
</dbReference>
<protein>
    <submittedName>
        <fullName evidence="2">Uncharacterized protein</fullName>
    </submittedName>
</protein>
<dbReference type="KEGG" id="ark:D6B99_16455"/>
<organism evidence="2 3">
    <name type="scientific">Arachidicoccus soli</name>
    <dbReference type="NCBI Taxonomy" id="2341117"/>
    <lineage>
        <taxon>Bacteria</taxon>
        <taxon>Pseudomonadati</taxon>
        <taxon>Bacteroidota</taxon>
        <taxon>Chitinophagia</taxon>
        <taxon>Chitinophagales</taxon>
        <taxon>Chitinophagaceae</taxon>
        <taxon>Arachidicoccus</taxon>
    </lineage>
</organism>
<evidence type="ECO:0000256" key="1">
    <source>
        <dbReference type="SAM" id="SignalP"/>
    </source>
</evidence>
<keyword evidence="1" id="KW-0732">Signal</keyword>
<keyword evidence="3" id="KW-1185">Reference proteome</keyword>
<accession>A0A386HSV9</accession>
<sequence>MQKIAPFAAMAVGVVLALATSAFNKVPKNKSGDTLYTFQYNAPVTNPYSQTNVENKANWSYTAGTPSCDDNDQQACSFEVSSNSVDIPTMGDPTLKSSFSITAQEYDPSDYYVGSTSDNDATIVNKSL</sequence>